<organism evidence="1 2">
    <name type="scientific">Actinocorallia herbida</name>
    <dbReference type="NCBI Taxonomy" id="58109"/>
    <lineage>
        <taxon>Bacteria</taxon>
        <taxon>Bacillati</taxon>
        <taxon>Actinomycetota</taxon>
        <taxon>Actinomycetes</taxon>
        <taxon>Streptosporangiales</taxon>
        <taxon>Thermomonosporaceae</taxon>
        <taxon>Actinocorallia</taxon>
    </lineage>
</organism>
<proteinExistence type="predicted"/>
<keyword evidence="2" id="KW-1185">Reference proteome</keyword>
<evidence type="ECO:0000313" key="1">
    <source>
        <dbReference type="EMBL" id="ROO89789.1"/>
    </source>
</evidence>
<dbReference type="Proteomes" id="UP000272400">
    <property type="component" value="Unassembled WGS sequence"/>
</dbReference>
<protein>
    <submittedName>
        <fullName evidence="1">Uncharacterized protein (TIGR03086 family)</fullName>
    </submittedName>
</protein>
<evidence type="ECO:0000313" key="2">
    <source>
        <dbReference type="Proteomes" id="UP000272400"/>
    </source>
</evidence>
<dbReference type="InterPro" id="IPR034660">
    <property type="entry name" value="DinB/YfiT-like"/>
</dbReference>
<comment type="caution">
    <text evidence="1">The sequence shown here is derived from an EMBL/GenBank/DDBJ whole genome shotgun (WGS) entry which is preliminary data.</text>
</comment>
<reference evidence="1 2" key="1">
    <citation type="submission" date="2018-11" db="EMBL/GenBank/DDBJ databases">
        <title>Sequencing the genomes of 1000 actinobacteria strains.</title>
        <authorList>
            <person name="Klenk H.-P."/>
        </authorList>
    </citation>
    <scope>NUCLEOTIDE SEQUENCE [LARGE SCALE GENOMIC DNA]</scope>
    <source>
        <strain evidence="1 2">DSM 44254</strain>
    </source>
</reference>
<dbReference type="SUPFAM" id="SSF109854">
    <property type="entry name" value="DinB/YfiT-like putative metalloenzymes"/>
    <property type="match status" value="1"/>
</dbReference>
<dbReference type="AlphaFoldDB" id="A0A3N1D8J9"/>
<name>A0A3N1D8J9_9ACTN</name>
<accession>A0A3N1D8J9</accession>
<dbReference type="NCBIfam" id="TIGR03086">
    <property type="entry name" value="TIGR03086 family metal-binding protein"/>
    <property type="match status" value="1"/>
</dbReference>
<gene>
    <name evidence="1" type="ORF">EDD29_7497</name>
</gene>
<dbReference type="EMBL" id="RJKE01000001">
    <property type="protein sequence ID" value="ROO89789.1"/>
    <property type="molecule type" value="Genomic_DNA"/>
</dbReference>
<sequence>MINLEHMNEDLFKAIAETAAEAARVAALVPQDALGGPTPCTEFDLRTLVNHWILWGSHALEHRALRQELPEALTEVDFTATPSWRADFAAALDRAVAAWSRPEVWEGDITSGAGATPAPQIAALLFADLALHTWDVARSVGADLDLSDPAAALLHTGVAEVAEMYRQYDGFAAQVPLPETASPLHKALAASGRDPGWTA</sequence>
<dbReference type="InterPro" id="IPR017520">
    <property type="entry name" value="CHP03086"/>
</dbReference>